<organism evidence="1 2">
    <name type="scientific">Portunus trituberculatus</name>
    <name type="common">Swimming crab</name>
    <name type="synonym">Neptunus trituberculatus</name>
    <dbReference type="NCBI Taxonomy" id="210409"/>
    <lineage>
        <taxon>Eukaryota</taxon>
        <taxon>Metazoa</taxon>
        <taxon>Ecdysozoa</taxon>
        <taxon>Arthropoda</taxon>
        <taxon>Crustacea</taxon>
        <taxon>Multicrustacea</taxon>
        <taxon>Malacostraca</taxon>
        <taxon>Eumalacostraca</taxon>
        <taxon>Eucarida</taxon>
        <taxon>Decapoda</taxon>
        <taxon>Pleocyemata</taxon>
        <taxon>Brachyura</taxon>
        <taxon>Eubrachyura</taxon>
        <taxon>Portunoidea</taxon>
        <taxon>Portunidae</taxon>
        <taxon>Portuninae</taxon>
        <taxon>Portunus</taxon>
    </lineage>
</organism>
<dbReference type="Proteomes" id="UP000324222">
    <property type="component" value="Unassembled WGS sequence"/>
</dbReference>
<proteinExistence type="predicted"/>
<comment type="caution">
    <text evidence="1">The sequence shown here is derived from an EMBL/GenBank/DDBJ whole genome shotgun (WGS) entry which is preliminary data.</text>
</comment>
<dbReference type="AlphaFoldDB" id="A0A5B7F3Q0"/>
<name>A0A5B7F3Q0_PORTR</name>
<reference evidence="1 2" key="1">
    <citation type="submission" date="2019-05" db="EMBL/GenBank/DDBJ databases">
        <title>Another draft genome of Portunus trituberculatus and its Hox gene families provides insights of decapod evolution.</title>
        <authorList>
            <person name="Jeong J.-H."/>
            <person name="Song I."/>
            <person name="Kim S."/>
            <person name="Choi T."/>
            <person name="Kim D."/>
            <person name="Ryu S."/>
            <person name="Kim W."/>
        </authorList>
    </citation>
    <scope>NUCLEOTIDE SEQUENCE [LARGE SCALE GENOMIC DNA]</scope>
    <source>
        <tissue evidence="1">Muscle</tissue>
    </source>
</reference>
<accession>A0A5B7F3Q0</accession>
<evidence type="ECO:0000313" key="1">
    <source>
        <dbReference type="EMBL" id="MPC39214.1"/>
    </source>
</evidence>
<evidence type="ECO:0000313" key="2">
    <source>
        <dbReference type="Proteomes" id="UP000324222"/>
    </source>
</evidence>
<keyword evidence="2" id="KW-1185">Reference proteome</keyword>
<sequence>MDRYIQGLSSHPSLHLFPHTDTLHNKAVVHVYRGEANLKKHLSALEANVDLRAASGWLRN</sequence>
<protein>
    <submittedName>
        <fullName evidence="1">Uncharacterized protein</fullName>
    </submittedName>
</protein>
<dbReference type="EMBL" id="VSRR010004293">
    <property type="protein sequence ID" value="MPC39214.1"/>
    <property type="molecule type" value="Genomic_DNA"/>
</dbReference>
<gene>
    <name evidence="1" type="ORF">E2C01_032741</name>
</gene>